<keyword evidence="2" id="KW-0067">ATP-binding</keyword>
<dbReference type="SUPFAM" id="SSF53613">
    <property type="entry name" value="Ribokinase-like"/>
    <property type="match status" value="1"/>
</dbReference>
<name>A0A371QXN3_9CREN</name>
<comment type="caution">
    <text evidence="2">The sequence shown here is derived from an EMBL/GenBank/DDBJ whole genome shotgun (WGS) entry which is preliminary data.</text>
</comment>
<dbReference type="EMBL" id="NMUE01000024">
    <property type="protein sequence ID" value="RFA95285.1"/>
    <property type="molecule type" value="Genomic_DNA"/>
</dbReference>
<organism evidence="2 3">
    <name type="scientific">Pyrobaculum aerophilum</name>
    <dbReference type="NCBI Taxonomy" id="13773"/>
    <lineage>
        <taxon>Archaea</taxon>
        <taxon>Thermoproteota</taxon>
        <taxon>Thermoprotei</taxon>
        <taxon>Thermoproteales</taxon>
        <taxon>Thermoproteaceae</taxon>
        <taxon>Pyrobaculum</taxon>
    </lineage>
</organism>
<reference evidence="2 3" key="1">
    <citation type="submission" date="2017-07" db="EMBL/GenBank/DDBJ databases">
        <title>Draft genome sequence of aerobic hyperthermophilic archaea, Pyrobaculum aerophilum YKB31 and YKB32.</title>
        <authorList>
            <person name="Mochizuki T."/>
            <person name="Berliner A.J."/>
            <person name="Yoshida-Takashima Y."/>
            <person name="Takaki Y."/>
            <person name="Nunoura T."/>
            <person name="Takai K."/>
        </authorList>
    </citation>
    <scope>NUCLEOTIDE SEQUENCE [LARGE SCALE GENOMIC DNA]</scope>
    <source>
        <strain evidence="2 3">YKB31</strain>
    </source>
</reference>
<protein>
    <submittedName>
        <fullName evidence="2">ABC transporter ATP-binding protein</fullName>
    </submittedName>
</protein>
<dbReference type="InterPro" id="IPR029056">
    <property type="entry name" value="Ribokinase-like"/>
</dbReference>
<dbReference type="Gene3D" id="3.40.1190.20">
    <property type="match status" value="1"/>
</dbReference>
<dbReference type="InterPro" id="IPR013749">
    <property type="entry name" value="PM/HMP-P_kinase-1"/>
</dbReference>
<feature type="non-terminal residue" evidence="2">
    <location>
        <position position="1"/>
    </location>
</feature>
<dbReference type="RefSeq" id="WP_258870479.1">
    <property type="nucleotide sequence ID" value="NZ_NMUE01000024.1"/>
</dbReference>
<dbReference type="AlphaFoldDB" id="A0A371QXN3"/>
<gene>
    <name evidence="2" type="ORF">CGL51_08105</name>
</gene>
<sequence>TPNKPEAEKLTGMKIASVNDAEKAAEFIHKEYGTEIVVLDGPSEQLLNNPDIKEFYLGLKGERFSYKDVKYWKRKKRYL</sequence>
<dbReference type="GO" id="GO:0005524">
    <property type="term" value="F:ATP binding"/>
    <property type="evidence" value="ECO:0007669"/>
    <property type="project" value="UniProtKB-KW"/>
</dbReference>
<evidence type="ECO:0000313" key="3">
    <source>
        <dbReference type="Proteomes" id="UP000257123"/>
    </source>
</evidence>
<dbReference type="Pfam" id="PF08543">
    <property type="entry name" value="Phos_pyr_kin"/>
    <property type="match status" value="1"/>
</dbReference>
<evidence type="ECO:0000259" key="1">
    <source>
        <dbReference type="Pfam" id="PF08543"/>
    </source>
</evidence>
<evidence type="ECO:0000313" key="2">
    <source>
        <dbReference type="EMBL" id="RFA95285.1"/>
    </source>
</evidence>
<accession>A0A371QXN3</accession>
<dbReference type="Proteomes" id="UP000257123">
    <property type="component" value="Unassembled WGS sequence"/>
</dbReference>
<feature type="domain" description="Pyridoxamine kinase/Phosphomethylpyrimidine kinase" evidence="1">
    <location>
        <begin position="1"/>
        <end position="44"/>
    </location>
</feature>
<proteinExistence type="predicted"/>
<keyword evidence="2" id="KW-0547">Nucleotide-binding</keyword>